<feature type="non-terminal residue" evidence="2">
    <location>
        <position position="345"/>
    </location>
</feature>
<keyword evidence="4" id="KW-1185">Reference proteome</keyword>
<evidence type="ECO:0000313" key="2">
    <source>
        <dbReference type="EMBL" id="CAF1570494.1"/>
    </source>
</evidence>
<evidence type="ECO:0000256" key="1">
    <source>
        <dbReference type="SAM" id="Coils"/>
    </source>
</evidence>
<dbReference type="EMBL" id="CAJNOQ010029774">
    <property type="protein sequence ID" value="CAF1570494.1"/>
    <property type="molecule type" value="Genomic_DNA"/>
</dbReference>
<organism evidence="2 4">
    <name type="scientific">Didymodactylos carnosus</name>
    <dbReference type="NCBI Taxonomy" id="1234261"/>
    <lineage>
        <taxon>Eukaryota</taxon>
        <taxon>Metazoa</taxon>
        <taxon>Spiralia</taxon>
        <taxon>Gnathifera</taxon>
        <taxon>Rotifera</taxon>
        <taxon>Eurotatoria</taxon>
        <taxon>Bdelloidea</taxon>
        <taxon>Philodinida</taxon>
        <taxon>Philodinidae</taxon>
        <taxon>Didymodactylos</taxon>
    </lineage>
</organism>
<dbReference type="AlphaFoldDB" id="A0A815YGC1"/>
<gene>
    <name evidence="2" type="ORF">GPM918_LOCUS40366</name>
    <name evidence="3" type="ORF">SRO942_LOCUS41303</name>
</gene>
<feature type="coiled-coil region" evidence="1">
    <location>
        <begin position="150"/>
        <end position="177"/>
    </location>
</feature>
<dbReference type="Proteomes" id="UP000681722">
    <property type="component" value="Unassembled WGS sequence"/>
</dbReference>
<dbReference type="EMBL" id="CAJOBC010095598">
    <property type="protein sequence ID" value="CAF4433751.1"/>
    <property type="molecule type" value="Genomic_DNA"/>
</dbReference>
<name>A0A815YGC1_9BILA</name>
<evidence type="ECO:0000313" key="3">
    <source>
        <dbReference type="EMBL" id="CAF4433751.1"/>
    </source>
</evidence>
<comment type="caution">
    <text evidence="2">The sequence shown here is derived from an EMBL/GenBank/DDBJ whole genome shotgun (WGS) entry which is preliminary data.</text>
</comment>
<keyword evidence="1" id="KW-0175">Coiled coil</keyword>
<proteinExistence type="predicted"/>
<reference evidence="2" key="1">
    <citation type="submission" date="2021-02" db="EMBL/GenBank/DDBJ databases">
        <authorList>
            <person name="Nowell W R."/>
        </authorList>
    </citation>
    <scope>NUCLEOTIDE SEQUENCE</scope>
</reference>
<protein>
    <submittedName>
        <fullName evidence="2">Uncharacterized protein</fullName>
    </submittedName>
</protein>
<dbReference type="Proteomes" id="UP000663829">
    <property type="component" value="Unassembled WGS sequence"/>
</dbReference>
<accession>A0A815YGC1</accession>
<dbReference type="OrthoDB" id="10069327at2759"/>
<evidence type="ECO:0000313" key="4">
    <source>
        <dbReference type="Proteomes" id="UP000663829"/>
    </source>
</evidence>
<sequence>KADTFGAWNFNFLLGLFDIDYECVDNENNNEFPPIWKTTFETNVNINIIYLNDQYETINNKKIENKLNIPATTLLDALKSIYPYRESKATLFGDIHRVRRYFYYVTKHLHLLSYLDRRTVDLAISEVCKSYDDDGNALINIQNYLRTFCLQNIMDNVETIKRKREDWINELIELTIQTKELNETVRKQQPVLHVCEETFKLHQEHYQLVTRGAKEVNRELSNGTNTCNIFKKIPQWIKSLDSTNNKISKYRKECESQKAAEELEISEHKLILQRNIYLDLTTKIQNNHSQIQNLEKFLNLNLEEEHKNLIVKYGRGLLLYGRTPYEMIPPTSPSLENNLLNFPCF</sequence>